<keyword evidence="11" id="KW-1185">Reference proteome</keyword>
<dbReference type="OrthoDB" id="3690818at2"/>
<reference evidence="10 11" key="1">
    <citation type="submission" date="2018-09" db="EMBL/GenBank/DDBJ databases">
        <title>Zymobacter palmae IAM14233 (=T109) whole genome analysis.</title>
        <authorList>
            <person name="Yanase H."/>
        </authorList>
    </citation>
    <scope>NUCLEOTIDE SEQUENCE [LARGE SCALE GENOMIC DNA]</scope>
    <source>
        <strain evidence="10 11">IAM14233</strain>
    </source>
</reference>
<feature type="transmembrane region" description="Helical" evidence="8">
    <location>
        <begin position="101"/>
        <end position="124"/>
    </location>
</feature>
<evidence type="ECO:0000256" key="3">
    <source>
        <dbReference type="ARBA" id="ARBA00022475"/>
    </source>
</evidence>
<feature type="transmembrane region" description="Helical" evidence="8">
    <location>
        <begin position="27"/>
        <end position="49"/>
    </location>
</feature>
<protein>
    <submittedName>
        <fullName evidence="10">Major facilitator superfamily MFS_1</fullName>
    </submittedName>
</protein>
<dbReference type="PANTHER" id="PTHR43528:SF7">
    <property type="entry name" value="MFS TRANSPORTER"/>
    <property type="match status" value="1"/>
</dbReference>
<dbReference type="KEGG" id="zpl:ZBT109_1011"/>
<feature type="transmembrane region" description="Helical" evidence="8">
    <location>
        <begin position="352"/>
        <end position="375"/>
    </location>
</feature>
<dbReference type="Gene3D" id="1.20.1250.20">
    <property type="entry name" value="MFS general substrate transporter like domains"/>
    <property type="match status" value="1"/>
</dbReference>
<dbReference type="GO" id="GO:0015293">
    <property type="term" value="F:symporter activity"/>
    <property type="evidence" value="ECO:0007669"/>
    <property type="project" value="UniProtKB-KW"/>
</dbReference>
<feature type="transmembrane region" description="Helical" evidence="8">
    <location>
        <begin position="415"/>
        <end position="434"/>
    </location>
</feature>
<dbReference type="AlphaFoldDB" id="A0A348HDS6"/>
<dbReference type="InterPro" id="IPR051084">
    <property type="entry name" value="H+-coupled_symporters"/>
</dbReference>
<evidence type="ECO:0000256" key="8">
    <source>
        <dbReference type="SAM" id="Phobius"/>
    </source>
</evidence>
<feature type="transmembrane region" description="Helical" evidence="8">
    <location>
        <begin position="255"/>
        <end position="275"/>
    </location>
</feature>
<feature type="transmembrane region" description="Helical" evidence="8">
    <location>
        <begin position="163"/>
        <end position="187"/>
    </location>
</feature>
<keyword evidence="5" id="KW-0769">Symport</keyword>
<feature type="transmembrane region" description="Helical" evidence="8">
    <location>
        <begin position="295"/>
        <end position="315"/>
    </location>
</feature>
<evidence type="ECO:0000256" key="1">
    <source>
        <dbReference type="ARBA" id="ARBA00004651"/>
    </source>
</evidence>
<name>A0A348HDS6_9GAMM</name>
<dbReference type="Proteomes" id="UP000267342">
    <property type="component" value="Chromosome"/>
</dbReference>
<feature type="transmembrane region" description="Helical" evidence="8">
    <location>
        <begin position="327"/>
        <end position="346"/>
    </location>
</feature>
<dbReference type="PROSITE" id="PS50850">
    <property type="entry name" value="MFS"/>
    <property type="match status" value="1"/>
</dbReference>
<dbReference type="InterPro" id="IPR020846">
    <property type="entry name" value="MFS_dom"/>
</dbReference>
<feature type="domain" description="Major facilitator superfamily (MFS) profile" evidence="9">
    <location>
        <begin position="27"/>
        <end position="438"/>
    </location>
</feature>
<feature type="transmembrane region" description="Helical" evidence="8">
    <location>
        <begin position="202"/>
        <end position="220"/>
    </location>
</feature>
<sequence length="442" mass="47649">MTTATTIEAEAKTPDETRRLSAEDAKILGLSALGGALEFYDFVIYVFFASAVQTLFFPANMPGWLSMLQTFGIFAMGYLARPLGGIVMAHFGDMIGRKKMFMFSILLMALPTLLIGLLPTYATIGYAAPVLLLIFRVCQGAAIGGEAPGAWVFVAEHAPKRHVALACGALSCGLVFGILMGSIVVVICDAIYSHADQITLGIWRYPFLLGGVLGLVTLWLRRYLQETPVFARIQARKGADKRLPLKEVLAKHGKAVGLSMLVTWMLTGVVVVILLMLPNMLPRLTHTLSDGTMHLANMVAIIMTCVGCLMSGFMADRVGEGRALATFSVGVAVTFTAFYATAMSAYSDTLLFVTYALTGFFVGIIGVIPALIVRIFPAEIRFSGVSFSYNVAYAVFGGATPILLTMVITKMTWAPVVYICALSLMGIVIGAVLTRQGVRRYI</sequence>
<dbReference type="RefSeq" id="WP_051524186.1">
    <property type="nucleotide sequence ID" value="NZ_AP018933.1"/>
</dbReference>
<evidence type="ECO:0000256" key="4">
    <source>
        <dbReference type="ARBA" id="ARBA00022692"/>
    </source>
</evidence>
<keyword evidence="4 8" id="KW-0812">Transmembrane</keyword>
<accession>A0A348HDS6</accession>
<keyword evidence="3" id="KW-1003">Cell membrane</keyword>
<feature type="transmembrane region" description="Helical" evidence="8">
    <location>
        <begin position="387"/>
        <end position="409"/>
    </location>
</feature>
<dbReference type="GO" id="GO:0005886">
    <property type="term" value="C:plasma membrane"/>
    <property type="evidence" value="ECO:0007669"/>
    <property type="project" value="UniProtKB-SubCell"/>
</dbReference>
<organism evidence="10 11">
    <name type="scientific">Zymobacter palmae</name>
    <dbReference type="NCBI Taxonomy" id="33074"/>
    <lineage>
        <taxon>Bacteria</taxon>
        <taxon>Pseudomonadati</taxon>
        <taxon>Pseudomonadota</taxon>
        <taxon>Gammaproteobacteria</taxon>
        <taxon>Oceanospirillales</taxon>
        <taxon>Halomonadaceae</taxon>
        <taxon>Zymobacter group</taxon>
        <taxon>Zymobacter</taxon>
    </lineage>
</organism>
<evidence type="ECO:0000256" key="2">
    <source>
        <dbReference type="ARBA" id="ARBA00022448"/>
    </source>
</evidence>
<dbReference type="SUPFAM" id="SSF103473">
    <property type="entry name" value="MFS general substrate transporter"/>
    <property type="match status" value="1"/>
</dbReference>
<keyword evidence="6 8" id="KW-1133">Transmembrane helix</keyword>
<evidence type="ECO:0000259" key="9">
    <source>
        <dbReference type="PROSITE" id="PS50850"/>
    </source>
</evidence>
<dbReference type="EMBL" id="AP018933">
    <property type="protein sequence ID" value="BBG29778.1"/>
    <property type="molecule type" value="Genomic_DNA"/>
</dbReference>
<evidence type="ECO:0000313" key="11">
    <source>
        <dbReference type="Proteomes" id="UP000267342"/>
    </source>
</evidence>
<dbReference type="Pfam" id="PF07690">
    <property type="entry name" value="MFS_1"/>
    <property type="match status" value="1"/>
</dbReference>
<proteinExistence type="predicted"/>
<gene>
    <name evidence="10" type="ORF">ZBT109_1011</name>
</gene>
<dbReference type="InterPro" id="IPR011701">
    <property type="entry name" value="MFS"/>
</dbReference>
<dbReference type="PANTHER" id="PTHR43528">
    <property type="entry name" value="ALPHA-KETOGLUTARATE PERMEASE"/>
    <property type="match status" value="1"/>
</dbReference>
<dbReference type="STRING" id="1123510.GCA_000620025_01040"/>
<keyword evidence="7 8" id="KW-0472">Membrane</keyword>
<evidence type="ECO:0000313" key="10">
    <source>
        <dbReference type="EMBL" id="BBG29778.1"/>
    </source>
</evidence>
<feature type="transmembrane region" description="Helical" evidence="8">
    <location>
        <begin position="130"/>
        <end position="154"/>
    </location>
</feature>
<keyword evidence="2" id="KW-0813">Transport</keyword>
<dbReference type="InterPro" id="IPR036259">
    <property type="entry name" value="MFS_trans_sf"/>
</dbReference>
<evidence type="ECO:0000256" key="7">
    <source>
        <dbReference type="ARBA" id="ARBA00023136"/>
    </source>
</evidence>
<evidence type="ECO:0000256" key="6">
    <source>
        <dbReference type="ARBA" id="ARBA00022989"/>
    </source>
</evidence>
<evidence type="ECO:0000256" key="5">
    <source>
        <dbReference type="ARBA" id="ARBA00022847"/>
    </source>
</evidence>
<comment type="subcellular location">
    <subcellularLocation>
        <location evidence="1">Cell membrane</location>
        <topology evidence="1">Multi-pass membrane protein</topology>
    </subcellularLocation>
</comment>
<feature type="transmembrane region" description="Helical" evidence="8">
    <location>
        <begin position="61"/>
        <end position="80"/>
    </location>
</feature>